<dbReference type="EMBL" id="BNAJ01000015">
    <property type="protein sequence ID" value="GHF61763.1"/>
    <property type="molecule type" value="Genomic_DNA"/>
</dbReference>
<dbReference type="AlphaFoldDB" id="A0A7W8NS89"/>
<keyword evidence="4" id="KW-1185">Reference proteome</keyword>
<reference evidence="1" key="1">
    <citation type="journal article" date="2014" name="Int. J. Syst. Evol. Microbiol.">
        <title>Complete genome of a new Firmicutes species belonging to the dominant human colonic microbiota ('Ruminococcus bicirculans') reveals two chromosomes and a selective capacity to utilize plant glucans.</title>
        <authorList>
            <consortium name="NISC Comparative Sequencing Program"/>
            <person name="Wegmann U."/>
            <person name="Louis P."/>
            <person name="Goesmann A."/>
            <person name="Henrissat B."/>
            <person name="Duncan S.H."/>
            <person name="Flint H.J."/>
        </authorList>
    </citation>
    <scope>NUCLEOTIDE SEQUENCE</scope>
    <source>
        <strain evidence="1">CGMCC 1.18437</strain>
    </source>
</reference>
<evidence type="ECO:0000313" key="2">
    <source>
        <dbReference type="EMBL" id="MBB5378695.1"/>
    </source>
</evidence>
<gene>
    <name evidence="1" type="ORF">GCM10017781_42420</name>
    <name evidence="2" type="ORF">HNQ07_004202</name>
</gene>
<accession>A0A7W8NS89</accession>
<evidence type="ECO:0000313" key="4">
    <source>
        <dbReference type="Proteomes" id="UP000619376"/>
    </source>
</evidence>
<reference evidence="4" key="2">
    <citation type="journal article" date="2019" name="Int. J. Syst. Evol. Microbiol.">
        <title>The Global Catalogue of Microorganisms (GCM) 10K type strain sequencing project: providing services to taxonomists for standard genome sequencing and annotation.</title>
        <authorList>
            <consortium name="The Broad Institute Genomics Platform"/>
            <consortium name="The Broad Institute Genome Sequencing Center for Infectious Disease"/>
            <person name="Wu L."/>
            <person name="Ma J."/>
        </authorList>
    </citation>
    <scope>NUCLEOTIDE SEQUENCE [LARGE SCALE GENOMIC DNA]</scope>
    <source>
        <strain evidence="4">CGMCC 1.18437</strain>
    </source>
</reference>
<name>A0A7W8NS89_9DEIO</name>
<protein>
    <submittedName>
        <fullName evidence="2">Uncharacterized protein</fullName>
    </submittedName>
</protein>
<proteinExistence type="predicted"/>
<reference evidence="1" key="4">
    <citation type="submission" date="2024-05" db="EMBL/GenBank/DDBJ databases">
        <authorList>
            <person name="Sun Q."/>
            <person name="Zhou Y."/>
        </authorList>
    </citation>
    <scope>NUCLEOTIDE SEQUENCE</scope>
    <source>
        <strain evidence="1">CGMCC 1.18437</strain>
    </source>
</reference>
<organism evidence="2 3">
    <name type="scientific">Deinococcus metalli</name>
    <dbReference type="NCBI Taxonomy" id="1141878"/>
    <lineage>
        <taxon>Bacteria</taxon>
        <taxon>Thermotogati</taxon>
        <taxon>Deinococcota</taxon>
        <taxon>Deinococci</taxon>
        <taxon>Deinococcales</taxon>
        <taxon>Deinococcaceae</taxon>
        <taxon>Deinococcus</taxon>
    </lineage>
</organism>
<dbReference type="Proteomes" id="UP000539473">
    <property type="component" value="Unassembled WGS sequence"/>
</dbReference>
<dbReference type="Proteomes" id="UP000619376">
    <property type="component" value="Unassembled WGS sequence"/>
</dbReference>
<evidence type="ECO:0000313" key="3">
    <source>
        <dbReference type="Proteomes" id="UP000539473"/>
    </source>
</evidence>
<sequence>MTAHMRPSPYHFAFSAHSAVYGVLDTPDAAELLCRDLRELGLAHTEVLSGADGLIALDVTGAHHGTACRVTRILQGLTRERDFIEHYGAQLAAGRHVVALRHGVGRHLPALHSAFQRRGGHDVNHYGLFMVEVLC</sequence>
<dbReference type="EMBL" id="JACHFK010000014">
    <property type="protein sequence ID" value="MBB5378695.1"/>
    <property type="molecule type" value="Genomic_DNA"/>
</dbReference>
<dbReference type="RefSeq" id="WP_184115355.1">
    <property type="nucleotide sequence ID" value="NZ_BNAJ01000015.1"/>
</dbReference>
<reference evidence="2 3" key="3">
    <citation type="submission" date="2020-08" db="EMBL/GenBank/DDBJ databases">
        <title>Genomic Encyclopedia of Type Strains, Phase IV (KMG-IV): sequencing the most valuable type-strain genomes for metagenomic binning, comparative biology and taxonomic classification.</title>
        <authorList>
            <person name="Goeker M."/>
        </authorList>
    </citation>
    <scope>NUCLEOTIDE SEQUENCE [LARGE SCALE GENOMIC DNA]</scope>
    <source>
        <strain evidence="2 3">DSM 27521</strain>
    </source>
</reference>
<comment type="caution">
    <text evidence="2">The sequence shown here is derived from an EMBL/GenBank/DDBJ whole genome shotgun (WGS) entry which is preliminary data.</text>
</comment>
<evidence type="ECO:0000313" key="1">
    <source>
        <dbReference type="EMBL" id="GHF61763.1"/>
    </source>
</evidence>